<name>J9GH25_9ZZZZ</name>
<reference evidence="1" key="1">
    <citation type="journal article" date="2012" name="PLoS ONE">
        <title>Gene sets for utilization of primary and secondary nutrition supplies in the distal gut of endangered iberian lynx.</title>
        <authorList>
            <person name="Alcaide M."/>
            <person name="Messina E."/>
            <person name="Richter M."/>
            <person name="Bargiela R."/>
            <person name="Peplies J."/>
            <person name="Huws S.A."/>
            <person name="Newbold C.J."/>
            <person name="Golyshin P.N."/>
            <person name="Simon M.A."/>
            <person name="Lopez G."/>
            <person name="Yakimov M.M."/>
            <person name="Ferrer M."/>
        </authorList>
    </citation>
    <scope>NUCLEOTIDE SEQUENCE</scope>
</reference>
<comment type="caution">
    <text evidence="1">The sequence shown here is derived from an EMBL/GenBank/DDBJ whole genome shotgun (WGS) entry which is preliminary data.</text>
</comment>
<organism evidence="1">
    <name type="scientific">gut metagenome</name>
    <dbReference type="NCBI Taxonomy" id="749906"/>
    <lineage>
        <taxon>unclassified sequences</taxon>
        <taxon>metagenomes</taxon>
        <taxon>organismal metagenomes</taxon>
    </lineage>
</organism>
<proteinExistence type="predicted"/>
<accession>J9GH25</accession>
<protein>
    <submittedName>
        <fullName evidence="1">Uncharacterized protein</fullName>
    </submittedName>
</protein>
<dbReference type="EMBL" id="AMCI01001200">
    <property type="protein sequence ID" value="EJX06319.1"/>
    <property type="molecule type" value="Genomic_DNA"/>
</dbReference>
<dbReference type="AlphaFoldDB" id="J9GH25"/>
<gene>
    <name evidence="1" type="ORF">EVA_05573</name>
</gene>
<sequence length="75" mass="8519">MYRTMNAYLSLTVAEFDDTILGNAIFTKLCRRDHKLTDGIVHSLLTGSMQHIILVNRPSRSQSSFLYTQKTGNLN</sequence>
<evidence type="ECO:0000313" key="1">
    <source>
        <dbReference type="EMBL" id="EJX06319.1"/>
    </source>
</evidence>